<comment type="caution">
    <text evidence="2">The sequence shown here is derived from an EMBL/GenBank/DDBJ whole genome shotgun (WGS) entry which is preliminary data.</text>
</comment>
<evidence type="ECO:0000256" key="1">
    <source>
        <dbReference type="SAM" id="Phobius"/>
    </source>
</evidence>
<keyword evidence="1" id="KW-1133">Transmembrane helix</keyword>
<organism evidence="2 3">
    <name type="scientific">Lithospermum erythrorhizon</name>
    <name type="common">Purple gromwell</name>
    <name type="synonym">Lithospermum officinale var. erythrorhizon</name>
    <dbReference type="NCBI Taxonomy" id="34254"/>
    <lineage>
        <taxon>Eukaryota</taxon>
        <taxon>Viridiplantae</taxon>
        <taxon>Streptophyta</taxon>
        <taxon>Embryophyta</taxon>
        <taxon>Tracheophyta</taxon>
        <taxon>Spermatophyta</taxon>
        <taxon>Magnoliopsida</taxon>
        <taxon>eudicotyledons</taxon>
        <taxon>Gunneridae</taxon>
        <taxon>Pentapetalae</taxon>
        <taxon>asterids</taxon>
        <taxon>lamiids</taxon>
        <taxon>Boraginales</taxon>
        <taxon>Boraginaceae</taxon>
        <taxon>Boraginoideae</taxon>
        <taxon>Lithospermeae</taxon>
        <taxon>Lithospermum</taxon>
    </lineage>
</organism>
<keyword evidence="1" id="KW-0812">Transmembrane</keyword>
<gene>
    <name evidence="2" type="ORF">LIER_25789</name>
</gene>
<name>A0AAV3R6A2_LITER</name>
<accession>A0AAV3R6A2</accession>
<dbReference type="Proteomes" id="UP001454036">
    <property type="component" value="Unassembled WGS sequence"/>
</dbReference>
<proteinExistence type="predicted"/>
<protein>
    <submittedName>
        <fullName evidence="2">Uncharacterized protein</fullName>
    </submittedName>
</protein>
<dbReference type="EMBL" id="BAABME010007855">
    <property type="protein sequence ID" value="GAA0171850.1"/>
    <property type="molecule type" value="Genomic_DNA"/>
</dbReference>
<feature type="transmembrane region" description="Helical" evidence="1">
    <location>
        <begin position="12"/>
        <end position="36"/>
    </location>
</feature>
<evidence type="ECO:0000313" key="2">
    <source>
        <dbReference type="EMBL" id="GAA0171850.1"/>
    </source>
</evidence>
<evidence type="ECO:0000313" key="3">
    <source>
        <dbReference type="Proteomes" id="UP001454036"/>
    </source>
</evidence>
<reference evidence="2 3" key="1">
    <citation type="submission" date="2024-01" db="EMBL/GenBank/DDBJ databases">
        <title>The complete chloroplast genome sequence of Lithospermum erythrorhizon: insights into the phylogenetic relationship among Boraginaceae species and the maternal lineages of purple gromwells.</title>
        <authorList>
            <person name="Okada T."/>
            <person name="Watanabe K."/>
        </authorList>
    </citation>
    <scope>NUCLEOTIDE SEQUENCE [LARGE SCALE GENOMIC DNA]</scope>
</reference>
<keyword evidence="1" id="KW-0472">Membrane</keyword>
<sequence length="214" mass="23951">MIGRAPSQIGPFSWATLKAFQVMCLSVGVPHILILFSKMFNLLHLEVLSYFHAPSGVKSMLYSEKPGKDNPNRWHRYWFLPKDAFSDEIPCQFSVDYRALNPKESEETTIQFNKLVMGFPTSLPLKTFCDPDVVIKACSSSYRLHISSKKLFLFKKEKALVPSTVNYKAIVSGKSLINKVLGQKGSSIASQEPRAKEPSPAVASPLLETPWLVS</sequence>
<keyword evidence="3" id="KW-1185">Reference proteome</keyword>
<dbReference type="AlphaFoldDB" id="A0AAV3R6A2"/>